<evidence type="ECO:0000313" key="5">
    <source>
        <dbReference type="Proteomes" id="UP000007875"/>
    </source>
</evidence>
<dbReference type="Pfam" id="PF01391">
    <property type="entry name" value="Collagen"/>
    <property type="match status" value="1"/>
</dbReference>
<dbReference type="PROSITE" id="PS51406">
    <property type="entry name" value="FIBRINOGEN_C_2"/>
    <property type="match status" value="1"/>
</dbReference>
<organism evidence="4 5">
    <name type="scientific">Ciona savignyi</name>
    <name type="common">Pacific transparent sea squirt</name>
    <dbReference type="NCBI Taxonomy" id="51511"/>
    <lineage>
        <taxon>Eukaryota</taxon>
        <taxon>Metazoa</taxon>
        <taxon>Chordata</taxon>
        <taxon>Tunicata</taxon>
        <taxon>Ascidiacea</taxon>
        <taxon>Phlebobranchia</taxon>
        <taxon>Cionidae</taxon>
        <taxon>Ciona</taxon>
    </lineage>
</organism>
<dbReference type="SUPFAM" id="SSF56496">
    <property type="entry name" value="Fibrinogen C-terminal domain-like"/>
    <property type="match status" value="1"/>
</dbReference>
<dbReference type="PANTHER" id="PTHR19143">
    <property type="entry name" value="FIBRINOGEN/TENASCIN/ANGIOPOEITIN"/>
    <property type="match status" value="1"/>
</dbReference>
<reference evidence="4" key="2">
    <citation type="submission" date="2025-08" db="UniProtKB">
        <authorList>
            <consortium name="Ensembl"/>
        </authorList>
    </citation>
    <scope>IDENTIFICATION</scope>
</reference>
<proteinExistence type="predicted"/>
<sequence>RGNMELYLCIVYLVLAFAFTMAQDTHAVSDATDLSYLKNNTKNDIGLPGAIGAKGDIGPPGAIGAKGDVGPPGAIGAKGDVGPSGSIGAKGDVGPPGAIGAKGDVGPPGAIGAKGDAGPPGDCKAAFLAGNTESGIYNVKVKKRKIQVFCDMETDGGGWTVFQRRMNGEQDFFLNWDDYRQGFGNLSGEFWMGLDNLHHFTSHGNTQLRIEMKDCDNQTRYAKYGSFAVLGPSTNFQLQISSFYQSSSTIPDSLGAHNGRAFSTKDHDNDRSRLNCAETHRGAWWYNNCHSSNLNGEYLPCAEQFHSMTWDGAGRNKKLQFSEMKFRRN</sequence>
<dbReference type="InParanoid" id="H2Y9G1"/>
<dbReference type="STRING" id="51511.ENSCSAVP00000001959"/>
<evidence type="ECO:0000256" key="1">
    <source>
        <dbReference type="ARBA" id="ARBA00023157"/>
    </source>
</evidence>
<dbReference type="GO" id="GO:0005615">
    <property type="term" value="C:extracellular space"/>
    <property type="evidence" value="ECO:0007669"/>
    <property type="project" value="TreeGrafter"/>
</dbReference>
<protein>
    <recommendedName>
        <fullName evidence="3">Fibrinogen C-terminal domain-containing protein</fullName>
    </recommendedName>
</protein>
<dbReference type="PANTHER" id="PTHR19143:SF394">
    <property type="entry name" value="ANGIOPOIETIN-RELATED PROTEIN 3-LIKE"/>
    <property type="match status" value="1"/>
</dbReference>
<dbReference type="Gene3D" id="3.90.215.10">
    <property type="entry name" value="Gamma Fibrinogen, chain A, domain 1"/>
    <property type="match status" value="1"/>
</dbReference>
<dbReference type="OMA" id="NCAETHR"/>
<dbReference type="InterPro" id="IPR002181">
    <property type="entry name" value="Fibrinogen_a/b/g_C_dom"/>
</dbReference>
<dbReference type="PROSITE" id="PS00514">
    <property type="entry name" value="FIBRINOGEN_C_1"/>
    <property type="match status" value="1"/>
</dbReference>
<dbReference type="eggNOG" id="KOG2579">
    <property type="taxonomic scope" value="Eukaryota"/>
</dbReference>
<dbReference type="FunFam" id="3.90.215.10:FF:000001">
    <property type="entry name" value="Tenascin isoform 1"/>
    <property type="match status" value="1"/>
</dbReference>
<dbReference type="AlphaFoldDB" id="H2Y9G1"/>
<name>H2Y9G1_CIOSA</name>
<reference evidence="5" key="1">
    <citation type="submission" date="2003-08" db="EMBL/GenBank/DDBJ databases">
        <authorList>
            <person name="Birren B."/>
            <person name="Nusbaum C."/>
            <person name="Abebe A."/>
            <person name="Abouelleil A."/>
            <person name="Adekoya E."/>
            <person name="Ait-zahra M."/>
            <person name="Allen N."/>
            <person name="Allen T."/>
            <person name="An P."/>
            <person name="Anderson M."/>
            <person name="Anderson S."/>
            <person name="Arachchi H."/>
            <person name="Armbruster J."/>
            <person name="Bachantsang P."/>
            <person name="Baldwin J."/>
            <person name="Barry A."/>
            <person name="Bayul T."/>
            <person name="Blitshsteyn B."/>
            <person name="Bloom T."/>
            <person name="Blye J."/>
            <person name="Boguslavskiy L."/>
            <person name="Borowsky M."/>
            <person name="Boukhgalter B."/>
            <person name="Brunache A."/>
            <person name="Butler J."/>
            <person name="Calixte N."/>
            <person name="Calvo S."/>
            <person name="Camarata J."/>
            <person name="Campo K."/>
            <person name="Chang J."/>
            <person name="Cheshatsang Y."/>
            <person name="Citroen M."/>
            <person name="Collymore A."/>
            <person name="Considine T."/>
            <person name="Cook A."/>
            <person name="Cooke P."/>
            <person name="Corum B."/>
            <person name="Cuomo C."/>
            <person name="David R."/>
            <person name="Dawoe T."/>
            <person name="Degray S."/>
            <person name="Dodge S."/>
            <person name="Dooley K."/>
            <person name="Dorje P."/>
            <person name="Dorjee K."/>
            <person name="Dorris L."/>
            <person name="Duffey N."/>
            <person name="Dupes A."/>
            <person name="Elkins T."/>
            <person name="Engels R."/>
            <person name="Erickson J."/>
            <person name="Farina A."/>
            <person name="Faro S."/>
            <person name="Ferreira P."/>
            <person name="Fischer H."/>
            <person name="Fitzgerald M."/>
            <person name="Foley K."/>
            <person name="Gage D."/>
            <person name="Galagan J."/>
            <person name="Gearin G."/>
            <person name="Gnerre S."/>
            <person name="Gnirke A."/>
            <person name="Goyette A."/>
            <person name="Graham J."/>
            <person name="Grandbois E."/>
            <person name="Gyaltsen K."/>
            <person name="Hafez N."/>
            <person name="Hagopian D."/>
            <person name="Hagos B."/>
            <person name="Hall J."/>
            <person name="Hatcher B."/>
            <person name="Heller A."/>
            <person name="Higgins H."/>
            <person name="Honan T."/>
            <person name="Horn A."/>
            <person name="Houde N."/>
            <person name="Hughes L."/>
            <person name="Hulme W."/>
            <person name="Husby E."/>
            <person name="Iliev I."/>
            <person name="Jaffe D."/>
            <person name="Jones C."/>
            <person name="Kamal M."/>
            <person name="Kamat A."/>
            <person name="Kamvysselis M."/>
            <person name="Karlsson E."/>
            <person name="Kells C."/>
            <person name="Kieu A."/>
            <person name="Kisner P."/>
            <person name="Kodira C."/>
            <person name="Kulbokas E."/>
            <person name="Labutti K."/>
            <person name="Lama D."/>
            <person name="Landers T."/>
            <person name="Leger J."/>
            <person name="Levine S."/>
            <person name="Lewis D."/>
            <person name="Lewis T."/>
            <person name="Lindblad-toh K."/>
            <person name="Liu X."/>
            <person name="Lokyitsang T."/>
            <person name="Lokyitsang Y."/>
            <person name="Lucien O."/>
            <person name="Lui A."/>
            <person name="Ma L.J."/>
            <person name="Mabbitt R."/>
            <person name="Macdonald J."/>
            <person name="Maclean C."/>
            <person name="Major J."/>
            <person name="Manning J."/>
            <person name="Marabella R."/>
            <person name="Maru K."/>
            <person name="Matthews C."/>
            <person name="Mauceli E."/>
            <person name="Mccarthy M."/>
            <person name="Mcdonough S."/>
            <person name="Mcghee T."/>
            <person name="Meldrim J."/>
            <person name="Meneus L."/>
            <person name="Mesirov J."/>
            <person name="Mihalev A."/>
            <person name="Mihova T."/>
            <person name="Mikkelsen T."/>
            <person name="Mlenga V."/>
            <person name="Moru K."/>
            <person name="Mozes J."/>
            <person name="Mulrain L."/>
            <person name="Munson G."/>
            <person name="Naylor J."/>
            <person name="Newes C."/>
            <person name="Nguyen C."/>
            <person name="Nguyen N."/>
            <person name="Nguyen T."/>
            <person name="Nicol R."/>
            <person name="Nielsen C."/>
            <person name="Nizzari M."/>
            <person name="Norbu C."/>
            <person name="Norbu N."/>
            <person name="O'donnell P."/>
            <person name="Okoawo O."/>
            <person name="O'leary S."/>
            <person name="Omotosho B."/>
            <person name="O'neill K."/>
            <person name="Osman S."/>
            <person name="Parker S."/>
            <person name="Perrin D."/>
            <person name="Phunkhang P."/>
            <person name="Piqani B."/>
            <person name="Purcell S."/>
            <person name="Rachupka T."/>
            <person name="Ramasamy U."/>
            <person name="Rameau R."/>
            <person name="Ray V."/>
            <person name="Raymond C."/>
            <person name="Retta R."/>
            <person name="Richardson S."/>
            <person name="Rise C."/>
            <person name="Rodriguez J."/>
            <person name="Rogers J."/>
            <person name="Rogov P."/>
            <person name="Rutman M."/>
            <person name="Schupbach R."/>
            <person name="Seaman C."/>
            <person name="Settipalli S."/>
            <person name="Sharpe T."/>
            <person name="Sheridan J."/>
            <person name="Sherpa N."/>
            <person name="Shi J."/>
            <person name="Smirnov S."/>
            <person name="Smith C."/>
            <person name="Sougnez C."/>
            <person name="Spencer B."/>
            <person name="Stalker J."/>
            <person name="Stange-thomann N."/>
            <person name="Stavropoulos S."/>
            <person name="Stetson K."/>
            <person name="Stone C."/>
            <person name="Stone S."/>
            <person name="Stubbs M."/>
            <person name="Talamas J."/>
            <person name="Tchuinga P."/>
            <person name="Tenzing P."/>
            <person name="Tesfaye S."/>
            <person name="Theodore J."/>
            <person name="Thoulutsang Y."/>
            <person name="Topham K."/>
            <person name="Towey S."/>
            <person name="Tsamla T."/>
            <person name="Tsomo N."/>
            <person name="Vallee D."/>
            <person name="Vassiliev H."/>
            <person name="Venkataraman V."/>
            <person name="Vinson J."/>
            <person name="Vo A."/>
            <person name="Wade C."/>
            <person name="Wang S."/>
            <person name="Wangchuk T."/>
            <person name="Wangdi T."/>
            <person name="Whittaker C."/>
            <person name="Wilkinson J."/>
            <person name="Wu Y."/>
            <person name="Wyman D."/>
            <person name="Yadav S."/>
            <person name="Yang S."/>
            <person name="Yang X."/>
            <person name="Yeager S."/>
            <person name="Yee E."/>
            <person name="Young G."/>
            <person name="Zainoun J."/>
            <person name="Zembeck L."/>
            <person name="Zimmer A."/>
            <person name="Zody M."/>
            <person name="Lander E."/>
        </authorList>
    </citation>
    <scope>NUCLEOTIDE SEQUENCE [LARGE SCALE GENOMIC DNA]</scope>
</reference>
<dbReference type="InterPro" id="IPR036056">
    <property type="entry name" value="Fibrinogen-like_C"/>
</dbReference>
<dbReference type="GeneTree" id="ENSGT00940000163282"/>
<feature type="signal peptide" evidence="2">
    <location>
        <begin position="1"/>
        <end position="22"/>
    </location>
</feature>
<keyword evidence="1" id="KW-1015">Disulfide bond</keyword>
<dbReference type="Pfam" id="PF00147">
    <property type="entry name" value="Fibrinogen_C"/>
    <property type="match status" value="1"/>
</dbReference>
<dbReference type="SMART" id="SM00186">
    <property type="entry name" value="FBG"/>
    <property type="match status" value="1"/>
</dbReference>
<dbReference type="InterPro" id="IPR020837">
    <property type="entry name" value="Fibrinogen_CS"/>
</dbReference>
<evidence type="ECO:0000256" key="2">
    <source>
        <dbReference type="SAM" id="SignalP"/>
    </source>
</evidence>
<dbReference type="InterPro" id="IPR008160">
    <property type="entry name" value="Collagen"/>
</dbReference>
<evidence type="ECO:0000259" key="3">
    <source>
        <dbReference type="PROSITE" id="PS51406"/>
    </source>
</evidence>
<accession>H2Y9G1</accession>
<reference evidence="4" key="3">
    <citation type="submission" date="2025-09" db="UniProtKB">
        <authorList>
            <consortium name="Ensembl"/>
        </authorList>
    </citation>
    <scope>IDENTIFICATION</scope>
</reference>
<dbReference type="CDD" id="cd00087">
    <property type="entry name" value="FReD"/>
    <property type="match status" value="1"/>
</dbReference>
<feature type="domain" description="Fibrinogen C-terminal" evidence="3">
    <location>
        <begin position="114"/>
        <end position="329"/>
    </location>
</feature>
<keyword evidence="5" id="KW-1185">Reference proteome</keyword>
<keyword evidence="2" id="KW-0732">Signal</keyword>
<dbReference type="Proteomes" id="UP000007875">
    <property type="component" value="Unassembled WGS sequence"/>
</dbReference>
<dbReference type="InterPro" id="IPR050373">
    <property type="entry name" value="Fibrinogen_C-term_domain"/>
</dbReference>
<dbReference type="InterPro" id="IPR014716">
    <property type="entry name" value="Fibrinogen_a/b/g_C_1"/>
</dbReference>
<dbReference type="Ensembl" id="ENSCSAVT00000001993.1">
    <property type="protein sequence ID" value="ENSCSAVP00000001959.1"/>
    <property type="gene ID" value="ENSCSAVG00000001145.1"/>
</dbReference>
<evidence type="ECO:0000313" key="4">
    <source>
        <dbReference type="Ensembl" id="ENSCSAVP00000001959.1"/>
    </source>
</evidence>
<feature type="chain" id="PRO_5003578457" description="Fibrinogen C-terminal domain-containing protein" evidence="2">
    <location>
        <begin position="23"/>
        <end position="329"/>
    </location>
</feature>
<dbReference type="NCBIfam" id="NF040941">
    <property type="entry name" value="GGGWT_bact"/>
    <property type="match status" value="1"/>
</dbReference>